<protein>
    <recommendedName>
        <fullName evidence="4">AA1-like domain-containing protein</fullName>
    </recommendedName>
</protein>
<reference evidence="2" key="2">
    <citation type="submission" date="2023-05" db="EMBL/GenBank/DDBJ databases">
        <authorList>
            <consortium name="Lawrence Berkeley National Laboratory"/>
            <person name="Steindorff A."/>
            <person name="Hensen N."/>
            <person name="Bonometti L."/>
            <person name="Westerberg I."/>
            <person name="Brannstrom I.O."/>
            <person name="Guillou S."/>
            <person name="Cros-Aarteil S."/>
            <person name="Calhoun S."/>
            <person name="Haridas S."/>
            <person name="Kuo A."/>
            <person name="Mondo S."/>
            <person name="Pangilinan J."/>
            <person name="Riley R."/>
            <person name="Labutti K."/>
            <person name="Andreopoulos B."/>
            <person name="Lipzen A."/>
            <person name="Chen C."/>
            <person name="Yanf M."/>
            <person name="Daum C."/>
            <person name="Ng V."/>
            <person name="Clum A."/>
            <person name="Ohm R."/>
            <person name="Martin F."/>
            <person name="Silar P."/>
            <person name="Natvig D."/>
            <person name="Lalanne C."/>
            <person name="Gautier V."/>
            <person name="Ament-Velasquez S.L."/>
            <person name="Kruys A."/>
            <person name="Hutchinson M.I."/>
            <person name="Powell A.J."/>
            <person name="Barry K."/>
            <person name="Miller A.N."/>
            <person name="Grigoriev I.V."/>
            <person name="Debuchy R."/>
            <person name="Gladieux P."/>
            <person name="Thoren M.H."/>
            <person name="Johannesson H."/>
        </authorList>
    </citation>
    <scope>NUCLEOTIDE SEQUENCE</scope>
    <source>
        <strain evidence="2">PSN243</strain>
    </source>
</reference>
<reference evidence="2" key="1">
    <citation type="journal article" date="2023" name="Mol. Phylogenet. Evol.">
        <title>Genome-scale phylogeny and comparative genomics of the fungal order Sordariales.</title>
        <authorList>
            <person name="Hensen N."/>
            <person name="Bonometti L."/>
            <person name="Westerberg I."/>
            <person name="Brannstrom I.O."/>
            <person name="Guillou S."/>
            <person name="Cros-Aarteil S."/>
            <person name="Calhoun S."/>
            <person name="Haridas S."/>
            <person name="Kuo A."/>
            <person name="Mondo S."/>
            <person name="Pangilinan J."/>
            <person name="Riley R."/>
            <person name="LaButti K."/>
            <person name="Andreopoulos B."/>
            <person name="Lipzen A."/>
            <person name="Chen C."/>
            <person name="Yan M."/>
            <person name="Daum C."/>
            <person name="Ng V."/>
            <person name="Clum A."/>
            <person name="Steindorff A."/>
            <person name="Ohm R.A."/>
            <person name="Martin F."/>
            <person name="Silar P."/>
            <person name="Natvig D.O."/>
            <person name="Lalanne C."/>
            <person name="Gautier V."/>
            <person name="Ament-Velasquez S.L."/>
            <person name="Kruys A."/>
            <person name="Hutchinson M.I."/>
            <person name="Powell A.J."/>
            <person name="Barry K."/>
            <person name="Miller A.N."/>
            <person name="Grigoriev I.V."/>
            <person name="Debuchy R."/>
            <person name="Gladieux P."/>
            <person name="Hiltunen Thoren M."/>
            <person name="Johannesson H."/>
        </authorList>
    </citation>
    <scope>NUCLEOTIDE SEQUENCE</scope>
    <source>
        <strain evidence="2">PSN243</strain>
    </source>
</reference>
<evidence type="ECO:0000313" key="2">
    <source>
        <dbReference type="EMBL" id="KAK4443346.1"/>
    </source>
</evidence>
<evidence type="ECO:0000313" key="3">
    <source>
        <dbReference type="Proteomes" id="UP001321760"/>
    </source>
</evidence>
<name>A0AAV9G8F0_9PEZI</name>
<dbReference type="Proteomes" id="UP001321760">
    <property type="component" value="Unassembled WGS sequence"/>
</dbReference>
<sequence>MLPLLLLLPLASALPQALPAPTCLDRSLALKTVTITNAYINRGSPFQQETTTVSFSVTTPALGISAKCNATSIALTPNGVGSDPYVWYPCDVEENEVEATVRFQYDATLNFLTVEGRWVCEGDAWQPRIPIYAEGWNEFEVGTMCVERDGFSRTCVQEEGGKVEFEVGVVPALRRGGN</sequence>
<evidence type="ECO:0000256" key="1">
    <source>
        <dbReference type="SAM" id="SignalP"/>
    </source>
</evidence>
<feature type="signal peptide" evidence="1">
    <location>
        <begin position="1"/>
        <end position="19"/>
    </location>
</feature>
<keyword evidence="3" id="KW-1185">Reference proteome</keyword>
<dbReference type="EMBL" id="MU865995">
    <property type="protein sequence ID" value="KAK4443346.1"/>
    <property type="molecule type" value="Genomic_DNA"/>
</dbReference>
<evidence type="ECO:0008006" key="4">
    <source>
        <dbReference type="Google" id="ProtNLM"/>
    </source>
</evidence>
<feature type="chain" id="PRO_5043956379" description="AA1-like domain-containing protein" evidence="1">
    <location>
        <begin position="20"/>
        <end position="178"/>
    </location>
</feature>
<proteinExistence type="predicted"/>
<accession>A0AAV9G8F0</accession>
<comment type="caution">
    <text evidence="2">The sequence shown here is derived from an EMBL/GenBank/DDBJ whole genome shotgun (WGS) entry which is preliminary data.</text>
</comment>
<keyword evidence="1" id="KW-0732">Signal</keyword>
<gene>
    <name evidence="2" type="ORF">QBC34DRAFT_478063</name>
</gene>
<dbReference type="AlphaFoldDB" id="A0AAV9G8F0"/>
<organism evidence="2 3">
    <name type="scientific">Podospora aff. communis PSN243</name>
    <dbReference type="NCBI Taxonomy" id="3040156"/>
    <lineage>
        <taxon>Eukaryota</taxon>
        <taxon>Fungi</taxon>
        <taxon>Dikarya</taxon>
        <taxon>Ascomycota</taxon>
        <taxon>Pezizomycotina</taxon>
        <taxon>Sordariomycetes</taxon>
        <taxon>Sordariomycetidae</taxon>
        <taxon>Sordariales</taxon>
        <taxon>Podosporaceae</taxon>
        <taxon>Podospora</taxon>
    </lineage>
</organism>